<name>A0A8T0X800_PANVG</name>
<evidence type="ECO:0000313" key="2">
    <source>
        <dbReference type="EMBL" id="KAG2651669.1"/>
    </source>
</evidence>
<reference evidence="2" key="1">
    <citation type="submission" date="2020-05" db="EMBL/GenBank/DDBJ databases">
        <title>WGS assembly of Panicum virgatum.</title>
        <authorList>
            <person name="Lovell J.T."/>
            <person name="Jenkins J."/>
            <person name="Shu S."/>
            <person name="Juenger T.E."/>
            <person name="Schmutz J."/>
        </authorList>
    </citation>
    <scope>NUCLEOTIDE SEQUENCE</scope>
    <source>
        <strain evidence="2">AP13</strain>
    </source>
</reference>
<evidence type="ECO:0000313" key="3">
    <source>
        <dbReference type="Proteomes" id="UP000823388"/>
    </source>
</evidence>
<dbReference type="Proteomes" id="UP000823388">
    <property type="component" value="Chromosome 1N"/>
</dbReference>
<feature type="compositionally biased region" description="Gly residues" evidence="1">
    <location>
        <begin position="138"/>
        <end position="147"/>
    </location>
</feature>
<feature type="region of interest" description="Disordered" evidence="1">
    <location>
        <begin position="1"/>
        <end position="199"/>
    </location>
</feature>
<sequence>MSYSTSYPVFRREKRKKSLQPASHPLPKDRRALILDLQTPTSRRPSPGSHPSGGATATPSRARTDAIAARSESGSAAGTGAMPAPLSAHAKTEPPWSGIRGRSPAEEAGHKDGRLPGPAGPGGRGQRAELLLPQAAGGARGAQGGADAGARWTRGQGAAAQGRDRAGLFRPPAGSAPCRRERMEGQGGRREEQEFQAAC</sequence>
<comment type="caution">
    <text evidence="2">The sequence shown here is derived from an EMBL/GenBank/DDBJ whole genome shotgun (WGS) entry which is preliminary data.</text>
</comment>
<feature type="compositionally biased region" description="Low complexity" evidence="1">
    <location>
        <begin position="39"/>
        <end position="57"/>
    </location>
</feature>
<feature type="compositionally biased region" description="Basic and acidic residues" evidence="1">
    <location>
        <begin position="103"/>
        <end position="114"/>
    </location>
</feature>
<feature type="compositionally biased region" description="Low complexity" evidence="1">
    <location>
        <begin position="148"/>
        <end position="161"/>
    </location>
</feature>
<dbReference type="AlphaFoldDB" id="A0A8T0X800"/>
<organism evidence="2 3">
    <name type="scientific">Panicum virgatum</name>
    <name type="common">Blackwell switchgrass</name>
    <dbReference type="NCBI Taxonomy" id="38727"/>
    <lineage>
        <taxon>Eukaryota</taxon>
        <taxon>Viridiplantae</taxon>
        <taxon>Streptophyta</taxon>
        <taxon>Embryophyta</taxon>
        <taxon>Tracheophyta</taxon>
        <taxon>Spermatophyta</taxon>
        <taxon>Magnoliopsida</taxon>
        <taxon>Liliopsida</taxon>
        <taxon>Poales</taxon>
        <taxon>Poaceae</taxon>
        <taxon>PACMAD clade</taxon>
        <taxon>Panicoideae</taxon>
        <taxon>Panicodae</taxon>
        <taxon>Paniceae</taxon>
        <taxon>Panicinae</taxon>
        <taxon>Panicum</taxon>
        <taxon>Panicum sect. Hiantes</taxon>
    </lineage>
</organism>
<accession>A0A8T0X800</accession>
<dbReference type="EMBL" id="CM029038">
    <property type="protein sequence ID" value="KAG2651669.1"/>
    <property type="molecule type" value="Genomic_DNA"/>
</dbReference>
<keyword evidence="3" id="KW-1185">Reference proteome</keyword>
<gene>
    <name evidence="2" type="ORF">PVAP13_1NG302219</name>
</gene>
<protein>
    <submittedName>
        <fullName evidence="2">Uncharacterized protein</fullName>
    </submittedName>
</protein>
<evidence type="ECO:0000256" key="1">
    <source>
        <dbReference type="SAM" id="MobiDB-lite"/>
    </source>
</evidence>
<feature type="compositionally biased region" description="Basic and acidic residues" evidence="1">
    <location>
        <begin position="178"/>
        <end position="193"/>
    </location>
</feature>
<proteinExistence type="predicted"/>